<dbReference type="Pfam" id="PF04316">
    <property type="entry name" value="FlgM"/>
    <property type="match status" value="1"/>
</dbReference>
<evidence type="ECO:0000256" key="3">
    <source>
        <dbReference type="ARBA" id="ARBA00022491"/>
    </source>
</evidence>
<evidence type="ECO:0000313" key="12">
    <source>
        <dbReference type="Proteomes" id="UP001220395"/>
    </source>
</evidence>
<comment type="function">
    <text evidence="7">Responsible for the coupling of flagellin expression to flagellar assembly by preventing expression of the flagellin genes when a component of the middle class of proteins is defective. It negatively regulates flagellar genes by inhibiting the activity of FliA by directly binding to FliA.</text>
</comment>
<evidence type="ECO:0000256" key="1">
    <source>
        <dbReference type="ARBA" id="ARBA00005322"/>
    </source>
</evidence>
<evidence type="ECO:0000259" key="10">
    <source>
        <dbReference type="Pfam" id="PF04316"/>
    </source>
</evidence>
<evidence type="ECO:0000256" key="4">
    <source>
        <dbReference type="ARBA" id="ARBA00022795"/>
    </source>
</evidence>
<evidence type="ECO:0000256" key="6">
    <source>
        <dbReference type="ARBA" id="ARBA00023163"/>
    </source>
</evidence>
<sequence length="88" mass="8808">MIDGLGKVQPPRLDVVRGPEIKKTAAVSGAAAAATEQADTPKPAADMAAHGAPVDSAKVARIKAAIADGSYTVNADAIAAKMIEQDIG</sequence>
<feature type="compositionally biased region" description="Low complexity" evidence="9">
    <location>
        <begin position="29"/>
        <end position="38"/>
    </location>
</feature>
<dbReference type="SUPFAM" id="SSF101498">
    <property type="entry name" value="Anti-sigma factor FlgM"/>
    <property type="match status" value="1"/>
</dbReference>
<name>A0ABY7TL08_9SPHN</name>
<dbReference type="Proteomes" id="UP001220395">
    <property type="component" value="Chromosome"/>
</dbReference>
<feature type="domain" description="Anti-sigma-28 factor FlgM C-terminal" evidence="10">
    <location>
        <begin position="48"/>
        <end position="84"/>
    </location>
</feature>
<keyword evidence="6" id="KW-0804">Transcription</keyword>
<dbReference type="EMBL" id="CP117411">
    <property type="protein sequence ID" value="WCT73635.1"/>
    <property type="molecule type" value="Genomic_DNA"/>
</dbReference>
<evidence type="ECO:0000256" key="2">
    <source>
        <dbReference type="ARBA" id="ARBA00017823"/>
    </source>
</evidence>
<dbReference type="InterPro" id="IPR031316">
    <property type="entry name" value="FlgM_C"/>
</dbReference>
<dbReference type="NCBIfam" id="TIGR03824">
    <property type="entry name" value="FlgM_jcvi"/>
    <property type="match status" value="1"/>
</dbReference>
<feature type="region of interest" description="Disordered" evidence="9">
    <location>
        <begin position="29"/>
        <end position="48"/>
    </location>
</feature>
<evidence type="ECO:0000256" key="5">
    <source>
        <dbReference type="ARBA" id="ARBA00023015"/>
    </source>
</evidence>
<keyword evidence="4" id="KW-1005">Bacterial flagellum biogenesis</keyword>
<dbReference type="InterPro" id="IPR007412">
    <property type="entry name" value="FlgM"/>
</dbReference>
<dbReference type="InterPro" id="IPR035890">
    <property type="entry name" value="Anti-sigma-28_factor_FlgM_sf"/>
</dbReference>
<organism evidence="11 12">
    <name type="scientific">Sphingomonas naphthae</name>
    <dbReference type="NCBI Taxonomy" id="1813468"/>
    <lineage>
        <taxon>Bacteria</taxon>
        <taxon>Pseudomonadati</taxon>
        <taxon>Pseudomonadota</taxon>
        <taxon>Alphaproteobacteria</taxon>
        <taxon>Sphingomonadales</taxon>
        <taxon>Sphingomonadaceae</taxon>
        <taxon>Sphingomonas</taxon>
    </lineage>
</organism>
<keyword evidence="12" id="KW-1185">Reference proteome</keyword>
<keyword evidence="3" id="KW-0678">Repressor</keyword>
<protein>
    <recommendedName>
        <fullName evidence="2">Negative regulator of flagellin synthesis</fullName>
    </recommendedName>
    <alternativeName>
        <fullName evidence="8">Anti-sigma-28 factor</fullName>
    </alternativeName>
</protein>
<evidence type="ECO:0000256" key="7">
    <source>
        <dbReference type="ARBA" id="ARBA00024739"/>
    </source>
</evidence>
<dbReference type="RefSeq" id="WP_273688030.1">
    <property type="nucleotide sequence ID" value="NZ_CP117411.1"/>
</dbReference>
<evidence type="ECO:0000313" key="11">
    <source>
        <dbReference type="EMBL" id="WCT73635.1"/>
    </source>
</evidence>
<keyword evidence="11" id="KW-0969">Cilium</keyword>
<evidence type="ECO:0000256" key="9">
    <source>
        <dbReference type="SAM" id="MobiDB-lite"/>
    </source>
</evidence>
<keyword evidence="11" id="KW-0282">Flagellum</keyword>
<comment type="similarity">
    <text evidence="1">Belongs to the FlgM family.</text>
</comment>
<accession>A0ABY7TL08</accession>
<proteinExistence type="inferred from homology"/>
<keyword evidence="11" id="KW-0966">Cell projection</keyword>
<gene>
    <name evidence="11" type="primary">flgM</name>
    <name evidence="11" type="ORF">PQ455_18825</name>
</gene>
<keyword evidence="5" id="KW-0805">Transcription regulation</keyword>
<evidence type="ECO:0000256" key="8">
    <source>
        <dbReference type="ARBA" id="ARBA00030117"/>
    </source>
</evidence>
<reference evidence="11 12" key="1">
    <citation type="submission" date="2023-02" db="EMBL/GenBank/DDBJ databases">
        <title>Genome sequence of Sphingomonas naphthae.</title>
        <authorList>
            <person name="Kim S."/>
            <person name="Heo J."/>
            <person name="Kwon S.-W."/>
        </authorList>
    </citation>
    <scope>NUCLEOTIDE SEQUENCE [LARGE SCALE GENOMIC DNA]</scope>
    <source>
        <strain evidence="11 12">KACC 18716</strain>
    </source>
</reference>